<dbReference type="AlphaFoldDB" id="A0A8X7X5M6"/>
<evidence type="ECO:0000256" key="7">
    <source>
        <dbReference type="ARBA" id="ARBA00022692"/>
    </source>
</evidence>
<organism evidence="26 27">
    <name type="scientific">Polypterus senegalus</name>
    <name type="common">Senegal bichir</name>
    <dbReference type="NCBI Taxonomy" id="55291"/>
    <lineage>
        <taxon>Eukaryota</taxon>
        <taxon>Metazoa</taxon>
        <taxon>Chordata</taxon>
        <taxon>Craniata</taxon>
        <taxon>Vertebrata</taxon>
        <taxon>Euteleostomi</taxon>
        <taxon>Actinopterygii</taxon>
        <taxon>Polypteriformes</taxon>
        <taxon>Polypteridae</taxon>
        <taxon>Polypterus</taxon>
    </lineage>
</organism>
<keyword evidence="11" id="KW-0249">Electron transport</keyword>
<evidence type="ECO:0000313" key="26">
    <source>
        <dbReference type="EMBL" id="KAG2462843.1"/>
    </source>
</evidence>
<feature type="non-terminal residue" evidence="26">
    <location>
        <position position="281"/>
    </location>
</feature>
<comment type="subunit">
    <text evidence="4">Homodimer.</text>
</comment>
<dbReference type="GO" id="GO:0140571">
    <property type="term" value="F:transmembrane ascorbate ferrireductase activity"/>
    <property type="evidence" value="ECO:0007669"/>
    <property type="project" value="UniProtKB-EC"/>
</dbReference>
<evidence type="ECO:0000313" key="27">
    <source>
        <dbReference type="Proteomes" id="UP000886611"/>
    </source>
</evidence>
<dbReference type="PANTHER" id="PTHR10106:SF38">
    <property type="entry name" value="LYSOSOMAL MEMBRANE ASCORBATE-DEPENDENT FERRIREDUCTASE CYB561A3"/>
    <property type="match status" value="1"/>
</dbReference>
<evidence type="ECO:0000256" key="15">
    <source>
        <dbReference type="ARBA" id="ARBA00023136"/>
    </source>
</evidence>
<evidence type="ECO:0000256" key="13">
    <source>
        <dbReference type="ARBA" id="ARBA00023002"/>
    </source>
</evidence>
<dbReference type="InterPro" id="IPR006593">
    <property type="entry name" value="Cyt_b561/ferric_Rdtase_TM"/>
</dbReference>
<dbReference type="PROSITE" id="PS50939">
    <property type="entry name" value="CYTOCHROME_B561"/>
    <property type="match status" value="1"/>
</dbReference>
<comment type="subcellular location">
    <subcellularLocation>
        <location evidence="2">Late endosome membrane</location>
        <topology evidence="2">Multi-pass membrane protein</topology>
    </subcellularLocation>
    <subcellularLocation>
        <location evidence="3">Lysosome membrane</location>
        <topology evidence="3">Multi-pass membrane protein</topology>
    </subcellularLocation>
</comment>
<feature type="transmembrane region" description="Helical" evidence="24">
    <location>
        <begin position="201"/>
        <end position="221"/>
    </location>
</feature>
<dbReference type="EC" id="7.2.1.3" evidence="18"/>
<evidence type="ECO:0000256" key="6">
    <source>
        <dbReference type="ARBA" id="ARBA00022617"/>
    </source>
</evidence>
<evidence type="ECO:0000256" key="22">
    <source>
        <dbReference type="ARBA" id="ARBA00046132"/>
    </source>
</evidence>
<keyword evidence="7 24" id="KW-0812">Transmembrane</keyword>
<feature type="transmembrane region" description="Helical" evidence="24">
    <location>
        <begin position="82"/>
        <end position="103"/>
    </location>
</feature>
<evidence type="ECO:0000256" key="14">
    <source>
        <dbReference type="ARBA" id="ARBA00023004"/>
    </source>
</evidence>
<feature type="non-terminal residue" evidence="26">
    <location>
        <position position="1"/>
    </location>
</feature>
<evidence type="ECO:0000256" key="9">
    <source>
        <dbReference type="ARBA" id="ARBA00022753"/>
    </source>
</evidence>
<dbReference type="Pfam" id="PF03188">
    <property type="entry name" value="Cytochrom_B561"/>
    <property type="match status" value="1"/>
</dbReference>
<dbReference type="PANTHER" id="PTHR10106">
    <property type="entry name" value="CYTOCHROME B561-RELATED"/>
    <property type="match status" value="1"/>
</dbReference>
<comment type="cofactor">
    <cofactor evidence="1">
        <name>heme b</name>
        <dbReference type="ChEBI" id="CHEBI:60344"/>
    </cofactor>
</comment>
<keyword evidence="9" id="KW-0967">Endosome</keyword>
<evidence type="ECO:0000256" key="5">
    <source>
        <dbReference type="ARBA" id="ARBA00022448"/>
    </source>
</evidence>
<proteinExistence type="predicted"/>
<dbReference type="GO" id="GO:0046872">
    <property type="term" value="F:metal ion binding"/>
    <property type="evidence" value="ECO:0007669"/>
    <property type="project" value="UniProtKB-KW"/>
</dbReference>
<keyword evidence="27" id="KW-1185">Reference proteome</keyword>
<feature type="transmembrane region" description="Helical" evidence="24">
    <location>
        <begin position="50"/>
        <end position="70"/>
    </location>
</feature>
<accession>A0A8X7X5M6</accession>
<keyword evidence="14" id="KW-0408">Iron</keyword>
<evidence type="ECO:0000259" key="25">
    <source>
        <dbReference type="PROSITE" id="PS50939"/>
    </source>
</evidence>
<feature type="transmembrane region" description="Helical" evidence="24">
    <location>
        <begin position="115"/>
        <end position="144"/>
    </location>
</feature>
<evidence type="ECO:0000256" key="1">
    <source>
        <dbReference type="ARBA" id="ARBA00001970"/>
    </source>
</evidence>
<comment type="caution">
    <text evidence="26">The sequence shown here is derived from an EMBL/GenBank/DDBJ whole genome shotgun (WGS) entry which is preliminary data.</text>
</comment>
<dbReference type="GO" id="GO:0031902">
    <property type="term" value="C:late endosome membrane"/>
    <property type="evidence" value="ECO:0007669"/>
    <property type="project" value="UniProtKB-SubCell"/>
</dbReference>
<comment type="catalytic activity">
    <reaction evidence="23">
        <text>Fe(3+)(out) + L-ascorbate(in) = monodehydro-L-ascorbate radical(in) + Fe(2+)(out) + H(+)</text>
        <dbReference type="Rhea" id="RHEA:30403"/>
        <dbReference type="ChEBI" id="CHEBI:15378"/>
        <dbReference type="ChEBI" id="CHEBI:29033"/>
        <dbReference type="ChEBI" id="CHEBI:29034"/>
        <dbReference type="ChEBI" id="CHEBI:38290"/>
        <dbReference type="ChEBI" id="CHEBI:59513"/>
        <dbReference type="EC" id="7.2.1.3"/>
    </reaction>
    <physiologicalReaction direction="left-to-right" evidence="23">
        <dbReference type="Rhea" id="RHEA:30404"/>
    </physiologicalReaction>
</comment>
<feature type="transmembrane region" description="Helical" evidence="24">
    <location>
        <begin position="7"/>
        <end position="30"/>
    </location>
</feature>
<keyword evidence="8" id="KW-0479">Metal-binding</keyword>
<evidence type="ECO:0000256" key="12">
    <source>
        <dbReference type="ARBA" id="ARBA00022989"/>
    </source>
</evidence>
<evidence type="ECO:0000256" key="23">
    <source>
        <dbReference type="ARBA" id="ARBA00048457"/>
    </source>
</evidence>
<name>A0A8X7X5M6_POLSE</name>
<evidence type="ECO:0000256" key="11">
    <source>
        <dbReference type="ARBA" id="ARBA00022982"/>
    </source>
</evidence>
<evidence type="ECO:0000256" key="18">
    <source>
        <dbReference type="ARBA" id="ARBA00024225"/>
    </source>
</evidence>
<keyword evidence="5" id="KW-0813">Transport</keyword>
<evidence type="ECO:0000256" key="2">
    <source>
        <dbReference type="ARBA" id="ARBA00004107"/>
    </source>
</evidence>
<dbReference type="Proteomes" id="UP000886611">
    <property type="component" value="Unassembled WGS sequence"/>
</dbReference>
<reference evidence="26 27" key="1">
    <citation type="journal article" date="2021" name="Cell">
        <title>Tracing the genetic footprints of vertebrate landing in non-teleost ray-finned fishes.</title>
        <authorList>
            <person name="Bi X."/>
            <person name="Wang K."/>
            <person name="Yang L."/>
            <person name="Pan H."/>
            <person name="Jiang H."/>
            <person name="Wei Q."/>
            <person name="Fang M."/>
            <person name="Yu H."/>
            <person name="Zhu C."/>
            <person name="Cai Y."/>
            <person name="He Y."/>
            <person name="Gan X."/>
            <person name="Zeng H."/>
            <person name="Yu D."/>
            <person name="Zhu Y."/>
            <person name="Jiang H."/>
            <person name="Qiu Q."/>
            <person name="Yang H."/>
            <person name="Zhang Y.E."/>
            <person name="Wang W."/>
            <person name="Zhu M."/>
            <person name="He S."/>
            <person name="Zhang G."/>
        </authorList>
    </citation>
    <scope>NUCLEOTIDE SEQUENCE [LARGE SCALE GENOMIC DNA]</scope>
    <source>
        <strain evidence="26">Bchr_013</strain>
    </source>
</reference>
<keyword evidence="12 24" id="KW-1133">Transmembrane helix</keyword>
<evidence type="ECO:0000256" key="10">
    <source>
        <dbReference type="ARBA" id="ARBA00022967"/>
    </source>
</evidence>
<evidence type="ECO:0000256" key="21">
    <source>
        <dbReference type="ARBA" id="ARBA00042571"/>
    </source>
</evidence>
<gene>
    <name evidence="26" type="primary">Cyb561a3</name>
    <name evidence="26" type="ORF">GTO96_0000660</name>
</gene>
<evidence type="ECO:0000256" key="4">
    <source>
        <dbReference type="ARBA" id="ARBA00011738"/>
    </source>
</evidence>
<evidence type="ECO:0000256" key="20">
    <source>
        <dbReference type="ARBA" id="ARBA00042550"/>
    </source>
</evidence>
<dbReference type="Gene3D" id="1.20.120.1770">
    <property type="match status" value="1"/>
</dbReference>
<evidence type="ECO:0000256" key="8">
    <source>
        <dbReference type="ARBA" id="ARBA00022723"/>
    </source>
</evidence>
<keyword evidence="13" id="KW-0560">Oxidoreductase</keyword>
<evidence type="ECO:0000256" key="16">
    <source>
        <dbReference type="ARBA" id="ARBA00023180"/>
    </source>
</evidence>
<feature type="transmembrane region" description="Helical" evidence="24">
    <location>
        <begin position="156"/>
        <end position="176"/>
    </location>
</feature>
<protein>
    <recommendedName>
        <fullName evidence="19">Lysosomal membrane ascorbate-dependent ferrireductase CYB561A3</fullName>
        <ecNumber evidence="18">7.2.1.3</ecNumber>
    </recommendedName>
    <alternativeName>
        <fullName evidence="21">Cytochrome b ascorbate-dependent protein 3</fullName>
    </alternativeName>
    <alternativeName>
        <fullName evidence="20">Lysosomal cytochrome b</fullName>
    </alternativeName>
</protein>
<keyword evidence="17" id="KW-0458">Lysosome</keyword>
<keyword evidence="10" id="KW-1278">Translocase</keyword>
<dbReference type="FunFam" id="1.20.120.1770:FF:000001">
    <property type="entry name" value="Cytochrome b reductase 1"/>
    <property type="match status" value="1"/>
</dbReference>
<dbReference type="GO" id="GO:0005765">
    <property type="term" value="C:lysosomal membrane"/>
    <property type="evidence" value="ECO:0007669"/>
    <property type="project" value="UniProtKB-SubCell"/>
</dbReference>
<comment type="function">
    <text evidence="22">Transmembrane reductase that uses ascorbate as an electron donor in the cytoplasm and transfers electrons across membranes to reduce iron cations Fe(3+) into Fe(2+) in the lumen of the late endosome and lysosome. Reduced iron can then be extruded from the late endosome and lysosome to the cytoplasm by divalent metal-specific transporters. It is therefore most probably involved in endosomal and lysosomal cellular iron homeostasis.</text>
</comment>
<dbReference type="EMBL" id="JAATIS010004040">
    <property type="protein sequence ID" value="KAG2462843.1"/>
    <property type="molecule type" value="Genomic_DNA"/>
</dbReference>
<dbReference type="InterPro" id="IPR043205">
    <property type="entry name" value="CYB561/CYBRD1-like"/>
</dbReference>
<evidence type="ECO:0000256" key="17">
    <source>
        <dbReference type="ARBA" id="ARBA00023228"/>
    </source>
</evidence>
<evidence type="ECO:0000256" key="19">
    <source>
        <dbReference type="ARBA" id="ARBA00040498"/>
    </source>
</evidence>
<keyword evidence="16" id="KW-0325">Glycoprotein</keyword>
<evidence type="ECO:0000256" key="24">
    <source>
        <dbReference type="SAM" id="Phobius"/>
    </source>
</evidence>
<dbReference type="SMART" id="SM00665">
    <property type="entry name" value="B561"/>
    <property type="match status" value="1"/>
</dbReference>
<feature type="domain" description="Cytochrome b561" evidence="25">
    <location>
        <begin position="13"/>
        <end position="221"/>
    </location>
</feature>
<sequence length="281" mass="31588">MRTTVQFYITYFLAILLSVLCMIFVIYWNATWRGGFAWDGSALQFNWHPVLMVIGLIVLYGNAVMLYRIPITWEGSKLPWKLLHAGLTFLAFIFAVIGLVAVFDNHNAKGVPNVYSLHSWVGICTVSLFAGQWLLGLATFLFPWTPLELRQLAKPLHVWLGTSVFVMSLISSISGINEKLFFVLNGNSTEQYAKQPAEARFGNALGVLIFIFGIIVLRILFNHSWQRPDGHPSEVTEEAEHSSCNERRSSLIPLILVTTVLQNLKGLLSILPCDEDYLGDP</sequence>
<keyword evidence="15 24" id="KW-0472">Membrane</keyword>
<evidence type="ECO:0000256" key="3">
    <source>
        <dbReference type="ARBA" id="ARBA00004155"/>
    </source>
</evidence>
<keyword evidence="6" id="KW-0349">Heme</keyword>